<proteinExistence type="predicted"/>
<reference evidence="1" key="1">
    <citation type="submission" date="2020-05" db="EMBL/GenBank/DDBJ databases">
        <authorList>
            <person name="Chiriac C."/>
            <person name="Salcher M."/>
            <person name="Ghai R."/>
            <person name="Kavagutti S V."/>
        </authorList>
    </citation>
    <scope>NUCLEOTIDE SEQUENCE</scope>
</reference>
<protein>
    <submittedName>
        <fullName evidence="1">Unannotated protein</fullName>
    </submittedName>
</protein>
<organism evidence="1">
    <name type="scientific">freshwater metagenome</name>
    <dbReference type="NCBI Taxonomy" id="449393"/>
    <lineage>
        <taxon>unclassified sequences</taxon>
        <taxon>metagenomes</taxon>
        <taxon>ecological metagenomes</taxon>
    </lineage>
</organism>
<gene>
    <name evidence="1" type="ORF">UFOPK2214_00404</name>
</gene>
<dbReference type="AlphaFoldDB" id="A0A6J6KIQ8"/>
<evidence type="ECO:0000313" key="1">
    <source>
        <dbReference type="EMBL" id="CAB4648333.1"/>
    </source>
</evidence>
<accession>A0A6J6KIQ8</accession>
<name>A0A6J6KIQ8_9ZZZZ</name>
<dbReference type="EMBL" id="CAEZWJ010000008">
    <property type="protein sequence ID" value="CAB4648333.1"/>
    <property type="molecule type" value="Genomic_DNA"/>
</dbReference>
<sequence length="100" mass="12025">MLKVIPSDKDRYWTACHQGEIRRLFRMKLPMANFYRLTIDGWEYVPERYPHVAWDSSFDEIDEEHAFEIIEALEEKKFAPCRIPDCWRCREFQINGNPAG</sequence>